<keyword evidence="2" id="KW-0812">Transmembrane</keyword>
<organism evidence="4">
    <name type="scientific">Davidia involucrata</name>
    <name type="common">Dove tree</name>
    <dbReference type="NCBI Taxonomy" id="16924"/>
    <lineage>
        <taxon>Eukaryota</taxon>
        <taxon>Viridiplantae</taxon>
        <taxon>Streptophyta</taxon>
        <taxon>Embryophyta</taxon>
        <taxon>Tracheophyta</taxon>
        <taxon>Spermatophyta</taxon>
        <taxon>Magnoliopsida</taxon>
        <taxon>eudicotyledons</taxon>
        <taxon>Gunneridae</taxon>
        <taxon>Pentapetalae</taxon>
        <taxon>asterids</taxon>
        <taxon>Cornales</taxon>
        <taxon>Nyssaceae</taxon>
        <taxon>Davidia</taxon>
    </lineage>
</organism>
<evidence type="ECO:0000256" key="1">
    <source>
        <dbReference type="SAM" id="MobiDB-lite"/>
    </source>
</evidence>
<feature type="chain" id="PRO_5022928276" description="Transmembrane protein" evidence="3">
    <location>
        <begin position="25"/>
        <end position="122"/>
    </location>
</feature>
<evidence type="ECO:0000313" key="4">
    <source>
        <dbReference type="EMBL" id="MPA68640.1"/>
    </source>
</evidence>
<dbReference type="AlphaFoldDB" id="A0A5B7BI76"/>
<feature type="signal peptide" evidence="3">
    <location>
        <begin position="1"/>
        <end position="24"/>
    </location>
</feature>
<dbReference type="PANTHER" id="PTHR34558">
    <property type="entry name" value="EXPRESSED PROTEIN"/>
    <property type="match status" value="1"/>
</dbReference>
<keyword evidence="3" id="KW-0732">Signal</keyword>
<proteinExistence type="predicted"/>
<feature type="region of interest" description="Disordered" evidence="1">
    <location>
        <begin position="34"/>
        <end position="92"/>
    </location>
</feature>
<reference evidence="4" key="1">
    <citation type="submission" date="2019-08" db="EMBL/GenBank/DDBJ databases">
        <title>Reference gene set and small RNA set construction with multiple tissues from Davidia involucrata Baill.</title>
        <authorList>
            <person name="Yang H."/>
            <person name="Zhou C."/>
            <person name="Li G."/>
            <person name="Wang J."/>
            <person name="Gao P."/>
            <person name="Wang M."/>
            <person name="Wang R."/>
            <person name="Zhao Y."/>
        </authorList>
    </citation>
    <scope>NUCLEOTIDE SEQUENCE</scope>
    <source>
        <tissue evidence="4">Mixed with DoveR01_LX</tissue>
    </source>
</reference>
<dbReference type="EMBL" id="GHES01038081">
    <property type="protein sequence ID" value="MPA68640.1"/>
    <property type="molecule type" value="Transcribed_RNA"/>
</dbReference>
<sequence length="122" mass="13216">MIMGRFVLVLLILAEILMVQAVLAVRSDGSELNPRKMMMRTGDDESHGPVGSNSIAEPPVSEEESSVAEAPKLEVKRQEKHHSSSDKSVAGGGVIIGGLITAVFAAVYCYIRVTRRRDADKH</sequence>
<protein>
    <recommendedName>
        <fullName evidence="5">Transmembrane protein</fullName>
    </recommendedName>
</protein>
<accession>A0A5B7BI76</accession>
<keyword evidence="2" id="KW-1133">Transmembrane helix</keyword>
<keyword evidence="2" id="KW-0472">Membrane</keyword>
<feature type="compositionally biased region" description="Basic and acidic residues" evidence="1">
    <location>
        <begin position="71"/>
        <end position="85"/>
    </location>
</feature>
<evidence type="ECO:0000256" key="3">
    <source>
        <dbReference type="SAM" id="SignalP"/>
    </source>
</evidence>
<gene>
    <name evidence="4" type="ORF">Din_038081</name>
</gene>
<name>A0A5B7BI76_DAVIN</name>
<evidence type="ECO:0000256" key="2">
    <source>
        <dbReference type="SAM" id="Phobius"/>
    </source>
</evidence>
<dbReference type="PANTHER" id="PTHR34558:SF4">
    <property type="entry name" value="TRANSMEMBRANE PROTEIN"/>
    <property type="match status" value="1"/>
</dbReference>
<feature type="transmembrane region" description="Helical" evidence="2">
    <location>
        <begin position="89"/>
        <end position="111"/>
    </location>
</feature>
<evidence type="ECO:0008006" key="5">
    <source>
        <dbReference type="Google" id="ProtNLM"/>
    </source>
</evidence>